<protein>
    <submittedName>
        <fullName evidence="2">Uncharacterized protein</fullName>
    </submittedName>
</protein>
<evidence type="ECO:0000256" key="1">
    <source>
        <dbReference type="SAM" id="SignalP"/>
    </source>
</evidence>
<keyword evidence="3" id="KW-1185">Reference proteome</keyword>
<name>A0A067LJ76_JATCU</name>
<accession>A0A067LJ76</accession>
<sequence>MFNFAFLTLTFLICIYEAPADLRPECLNNLKTQLTNCKLRDGLKMLMKIIGSNLEEQWMRSMNLAITNWISELQATNQTLKTPSPLFSYSVSTFELWKVQLYCPIIAVDIESSSTASSDERLAFSLKHHQLEGVLQFNYRVMIQEKWVDVILSIDNIRCDIVRLVNETLMAERGVGSGEKHFPSRISLQLTPILQSNIISVSVSKSSNNPTTEIELEKSIETSFDPPNSFLGLKLSVGETVSTSLKPWKFEESVYGYSTILNWFLHDSIDGREVSSSKPSKMALINPKSWFKDRYSSAHRPFTKQGGVIFARDEYGNGMRWKVDKSAIGKTMEWEIKGKIWLTYWPNKYRTFYSETRRLEFKEILHITIA</sequence>
<dbReference type="STRING" id="180498.A0A067LJ76"/>
<evidence type="ECO:0000313" key="2">
    <source>
        <dbReference type="EMBL" id="KDP44690.1"/>
    </source>
</evidence>
<dbReference type="EMBL" id="KK914240">
    <property type="protein sequence ID" value="KDP44690.1"/>
    <property type="molecule type" value="Genomic_DNA"/>
</dbReference>
<keyword evidence="1" id="KW-0732">Signal</keyword>
<reference evidence="2 3" key="1">
    <citation type="journal article" date="2014" name="PLoS ONE">
        <title>Global Analysis of Gene Expression Profiles in Physic Nut (Jatropha curcas L.) Seedlings Exposed to Salt Stress.</title>
        <authorList>
            <person name="Zhang L."/>
            <person name="Zhang C."/>
            <person name="Wu P."/>
            <person name="Chen Y."/>
            <person name="Li M."/>
            <person name="Jiang H."/>
            <person name="Wu G."/>
        </authorList>
    </citation>
    <scope>NUCLEOTIDE SEQUENCE [LARGE SCALE GENOMIC DNA]</scope>
    <source>
        <strain evidence="3">cv. GZQX0401</strain>
        <tissue evidence="2">Young leaves</tissue>
    </source>
</reference>
<feature type="signal peptide" evidence="1">
    <location>
        <begin position="1"/>
        <end position="20"/>
    </location>
</feature>
<dbReference type="PANTHER" id="PTHR31439:SF4">
    <property type="entry name" value="NEURONAL PAS DOMAIN PROTEIN"/>
    <property type="match status" value="1"/>
</dbReference>
<dbReference type="Proteomes" id="UP000027138">
    <property type="component" value="Unassembled WGS sequence"/>
</dbReference>
<dbReference type="PANTHER" id="PTHR31439">
    <property type="entry name" value="EXPRESSED PROTEIN"/>
    <property type="match status" value="1"/>
</dbReference>
<feature type="chain" id="PRO_5001640567" evidence="1">
    <location>
        <begin position="21"/>
        <end position="370"/>
    </location>
</feature>
<proteinExistence type="predicted"/>
<gene>
    <name evidence="2" type="ORF">JCGZ_01190</name>
</gene>
<dbReference type="AlphaFoldDB" id="A0A067LJ76"/>
<dbReference type="OrthoDB" id="724026at2759"/>
<evidence type="ECO:0000313" key="3">
    <source>
        <dbReference type="Proteomes" id="UP000027138"/>
    </source>
</evidence>
<organism evidence="2 3">
    <name type="scientific">Jatropha curcas</name>
    <name type="common">Barbados nut</name>
    <dbReference type="NCBI Taxonomy" id="180498"/>
    <lineage>
        <taxon>Eukaryota</taxon>
        <taxon>Viridiplantae</taxon>
        <taxon>Streptophyta</taxon>
        <taxon>Embryophyta</taxon>
        <taxon>Tracheophyta</taxon>
        <taxon>Spermatophyta</taxon>
        <taxon>Magnoliopsida</taxon>
        <taxon>eudicotyledons</taxon>
        <taxon>Gunneridae</taxon>
        <taxon>Pentapetalae</taxon>
        <taxon>rosids</taxon>
        <taxon>fabids</taxon>
        <taxon>Malpighiales</taxon>
        <taxon>Euphorbiaceae</taxon>
        <taxon>Crotonoideae</taxon>
        <taxon>Jatropheae</taxon>
        <taxon>Jatropha</taxon>
    </lineage>
</organism>